<comment type="subcellular location">
    <subcellularLocation>
        <location evidence="1">Cell inner membrane</location>
        <topology evidence="1">Single-pass membrane protein</topology>
    </subcellularLocation>
</comment>
<accession>A0A3S2TNB5</accession>
<comment type="caution">
    <text evidence="13">The sequence shown here is derived from an EMBL/GenBank/DDBJ whole genome shotgun (WGS) entry which is preliminary data.</text>
</comment>
<dbReference type="NCBIfam" id="TIGR02532">
    <property type="entry name" value="IV_pilin_GFxxxE"/>
    <property type="match status" value="1"/>
</dbReference>
<evidence type="ECO:0000256" key="3">
    <source>
        <dbReference type="ARBA" id="ARBA00022475"/>
    </source>
</evidence>
<dbReference type="InterPro" id="IPR012902">
    <property type="entry name" value="N_methyl_site"/>
</dbReference>
<evidence type="ECO:0000256" key="1">
    <source>
        <dbReference type="ARBA" id="ARBA00004377"/>
    </source>
</evidence>
<keyword evidence="8 11" id="KW-0472">Membrane</keyword>
<keyword evidence="7 11" id="KW-1133">Transmembrane helix</keyword>
<dbReference type="GO" id="GO:0015627">
    <property type="term" value="C:type II protein secretion system complex"/>
    <property type="evidence" value="ECO:0007669"/>
    <property type="project" value="InterPro"/>
</dbReference>
<keyword evidence="4" id="KW-0488">Methylation</keyword>
<feature type="domain" description="General secretion pathway GspH" evidence="12">
    <location>
        <begin position="48"/>
        <end position="151"/>
    </location>
</feature>
<reference evidence="13 14" key="1">
    <citation type="submission" date="2019-01" db="EMBL/GenBank/DDBJ databases">
        <authorList>
            <person name="Chen W.-M."/>
        </authorList>
    </citation>
    <scope>NUCLEOTIDE SEQUENCE [LARGE SCALE GENOMIC DNA]</scope>
    <source>
        <strain evidence="13 14">ICH-3</strain>
    </source>
</reference>
<dbReference type="OrthoDB" id="9155212at2"/>
<sequence length="167" mass="17468">MGRTPQRCSRGLTLIEITIALAVLAILATMAMPTLGERLARQRLASLAETLAMDLNEARLEAVQSGQPLHVVFSGDAGWCYAVASTAGCACGTPQPCQLKTERAADWPGVTLVSASNVMLEPVGTPDLGVQVSLRGVDGQHEVQVSLSLLGRARICTTTQLAGQAPC</sequence>
<evidence type="ECO:0000256" key="8">
    <source>
        <dbReference type="ARBA" id="ARBA00023136"/>
    </source>
</evidence>
<evidence type="ECO:0000256" key="9">
    <source>
        <dbReference type="ARBA" id="ARBA00025772"/>
    </source>
</evidence>
<evidence type="ECO:0000256" key="5">
    <source>
        <dbReference type="ARBA" id="ARBA00022519"/>
    </source>
</evidence>
<evidence type="ECO:0000256" key="10">
    <source>
        <dbReference type="ARBA" id="ARBA00030775"/>
    </source>
</evidence>
<comment type="similarity">
    <text evidence="9">Belongs to the GSP H family.</text>
</comment>
<keyword evidence="6 11" id="KW-0812">Transmembrane</keyword>
<dbReference type="Pfam" id="PF07963">
    <property type="entry name" value="N_methyl"/>
    <property type="match status" value="1"/>
</dbReference>
<dbReference type="GO" id="GO:0005886">
    <property type="term" value="C:plasma membrane"/>
    <property type="evidence" value="ECO:0007669"/>
    <property type="project" value="UniProtKB-SubCell"/>
</dbReference>
<dbReference type="Gene3D" id="3.30.700.10">
    <property type="entry name" value="Glycoprotein, Type 4 Pilin"/>
    <property type="match status" value="1"/>
</dbReference>
<dbReference type="GO" id="GO:0015628">
    <property type="term" value="P:protein secretion by the type II secretion system"/>
    <property type="evidence" value="ECO:0007669"/>
    <property type="project" value="InterPro"/>
</dbReference>
<keyword evidence="5" id="KW-0997">Cell inner membrane</keyword>
<evidence type="ECO:0000256" key="11">
    <source>
        <dbReference type="SAM" id="Phobius"/>
    </source>
</evidence>
<dbReference type="InterPro" id="IPR045584">
    <property type="entry name" value="Pilin-like"/>
</dbReference>
<evidence type="ECO:0000256" key="2">
    <source>
        <dbReference type="ARBA" id="ARBA00021549"/>
    </source>
</evidence>
<keyword evidence="14" id="KW-1185">Reference proteome</keyword>
<evidence type="ECO:0000313" key="13">
    <source>
        <dbReference type="EMBL" id="RVT48862.1"/>
    </source>
</evidence>
<feature type="transmembrane region" description="Helical" evidence="11">
    <location>
        <begin position="12"/>
        <end position="32"/>
    </location>
</feature>
<dbReference type="Pfam" id="PF12019">
    <property type="entry name" value="GspH"/>
    <property type="match status" value="1"/>
</dbReference>
<proteinExistence type="inferred from homology"/>
<keyword evidence="3" id="KW-1003">Cell membrane</keyword>
<evidence type="ECO:0000256" key="6">
    <source>
        <dbReference type="ARBA" id="ARBA00022692"/>
    </source>
</evidence>
<dbReference type="PROSITE" id="PS00409">
    <property type="entry name" value="PROKAR_NTER_METHYL"/>
    <property type="match status" value="1"/>
</dbReference>
<dbReference type="Proteomes" id="UP000288178">
    <property type="component" value="Unassembled WGS sequence"/>
</dbReference>
<gene>
    <name evidence="13" type="ORF">ENE75_21120</name>
</gene>
<protein>
    <recommendedName>
        <fullName evidence="2">Type II secretion system protein H</fullName>
    </recommendedName>
    <alternativeName>
        <fullName evidence="10">General secretion pathway protein H</fullName>
    </alternativeName>
</protein>
<dbReference type="InterPro" id="IPR022346">
    <property type="entry name" value="T2SS_GspH"/>
</dbReference>
<evidence type="ECO:0000313" key="14">
    <source>
        <dbReference type="Proteomes" id="UP000288178"/>
    </source>
</evidence>
<evidence type="ECO:0000259" key="12">
    <source>
        <dbReference type="Pfam" id="PF12019"/>
    </source>
</evidence>
<name>A0A3S2TNB5_9BURK</name>
<dbReference type="EMBL" id="SACT01000009">
    <property type="protein sequence ID" value="RVT48862.1"/>
    <property type="molecule type" value="Genomic_DNA"/>
</dbReference>
<dbReference type="RefSeq" id="WP_128200402.1">
    <property type="nucleotide sequence ID" value="NZ_SACT01000009.1"/>
</dbReference>
<evidence type="ECO:0000256" key="4">
    <source>
        <dbReference type="ARBA" id="ARBA00022481"/>
    </source>
</evidence>
<dbReference type="AlphaFoldDB" id="A0A3S2TNB5"/>
<dbReference type="SUPFAM" id="SSF54523">
    <property type="entry name" value="Pili subunits"/>
    <property type="match status" value="1"/>
</dbReference>
<evidence type="ECO:0000256" key="7">
    <source>
        <dbReference type="ARBA" id="ARBA00022989"/>
    </source>
</evidence>
<organism evidence="13 14">
    <name type="scientific">Rubrivivax albus</name>
    <dbReference type="NCBI Taxonomy" id="2499835"/>
    <lineage>
        <taxon>Bacteria</taxon>
        <taxon>Pseudomonadati</taxon>
        <taxon>Pseudomonadota</taxon>
        <taxon>Betaproteobacteria</taxon>
        <taxon>Burkholderiales</taxon>
        <taxon>Sphaerotilaceae</taxon>
        <taxon>Rubrivivax</taxon>
    </lineage>
</organism>